<evidence type="ECO:0008006" key="6">
    <source>
        <dbReference type="Google" id="ProtNLM"/>
    </source>
</evidence>
<proteinExistence type="predicted"/>
<accession>A0A2N3KST0</accession>
<dbReference type="Gene3D" id="3.30.420.10">
    <property type="entry name" value="Ribonuclease H-like superfamily/Ribonuclease H"/>
    <property type="match status" value="1"/>
</dbReference>
<dbReference type="EMBL" id="NWTK01000008">
    <property type="protein sequence ID" value="PKR53533.1"/>
    <property type="molecule type" value="Genomic_DNA"/>
</dbReference>
<evidence type="ECO:0000313" key="5">
    <source>
        <dbReference type="Proteomes" id="UP000233597"/>
    </source>
</evidence>
<dbReference type="InterPro" id="IPR012337">
    <property type="entry name" value="RNaseH-like_sf"/>
</dbReference>
<dbReference type="InterPro" id="IPR055247">
    <property type="entry name" value="InsJ-like_HTH"/>
</dbReference>
<reference evidence="4 5" key="1">
    <citation type="submission" date="2017-09" db="EMBL/GenBank/DDBJ databases">
        <title>Biodiversity and function of Thalassospira species in the particle-attached aromatic-hydrocarbon-degrading consortia from the surface seawater of the South China Sea.</title>
        <authorList>
            <person name="Dong C."/>
            <person name="Liu R."/>
            <person name="Shao Z."/>
        </authorList>
    </citation>
    <scope>NUCLEOTIDE SEQUENCE [LARGE SCALE GENOMIC DNA]</scope>
    <source>
        <strain evidence="4 5">CSC1P2</strain>
    </source>
</reference>
<organism evidence="4 5">
    <name type="scientific">Thalassospira marina</name>
    <dbReference type="NCBI Taxonomy" id="2048283"/>
    <lineage>
        <taxon>Bacteria</taxon>
        <taxon>Pseudomonadati</taxon>
        <taxon>Pseudomonadota</taxon>
        <taxon>Alphaproteobacteria</taxon>
        <taxon>Rhodospirillales</taxon>
        <taxon>Thalassospiraceae</taxon>
        <taxon>Thalassospira</taxon>
    </lineage>
</organism>
<feature type="compositionally biased region" description="Basic and acidic residues" evidence="1">
    <location>
        <begin position="307"/>
        <end position="317"/>
    </location>
</feature>
<name>A0A2N3KST0_9PROT</name>
<dbReference type="Pfam" id="PF13518">
    <property type="entry name" value="HTH_28"/>
    <property type="match status" value="1"/>
</dbReference>
<sequence>MTNATHWIDTVAFAEMAGISRKAATNAMKNAGENGKPWRGATLKVCTVASAGRGGMSWRVCAQSVADALGIDVPNSLPNGDDERKFQTSEFGTEFGTTGNITTLNKDVPNSLPNALPKDIPNPEKHIPYSGSKFGSLEADVPNSNLEPSFGTSNVVCFTKRDADQNSSLVSSETLKIGNILDGHVSAKELAALAGISDRAARTALSDGQFRKYDLNVIEVPGAGRNGMVRVAPICDLPPSLYEKARALIGSVDTPQKSAVSVSNHETTLHETGDRMALAMWRLEIIQPALAHGRGTASRKATAQELAGKRRQPDGKVKTVSERTIYNWIKRYEDGGIAALANKPSNAKSQPRVLVTRKWDDAVKLPSAVKQGIADELQRYIRSLWSNGTAGWRHVCQLSSAKLMELTLDAGRHVDADTIKETCEVNRSLAERWRSHSVVAVHDKDAKAYFDKFLPRVSRNRLGLKPMDIVVGDVHHIDIYLRREDGTMATPKAIVWHDVATNRLYWTLILLGAREGVRRFHVAASFASMCSQWGLPKRLYLDNGSEYNWAEMLNGFDQLAQLAGDDIEFTVSLADAEPDLKKNLQAVRQRVGKVIRSRPYNAPAKPVEGLFSNLEQFYLSAVDGWIGGDRMKSKTKNVGKAPEPFPGDFAAFHETIADVLAYYHATPQRGWLAGKSPNDALQGAINDGWAGITQVEEKALLLAFAREDYRMVDRGRISWAGQTYYADELLRFSGRKVRIRVADHNPDYAFIFDGERLIAAAERDTSFGFLDAAGAREQARRAKEMRRVISEMKRDCDRLDLISEMGRFAATSPIPALPTANRIDVAGDVQAMITETKKFEHRQTQKAVAATSSKPLKNQWGVEDEAFSDLYD</sequence>
<dbReference type="Proteomes" id="UP000233597">
    <property type="component" value="Unassembled WGS sequence"/>
</dbReference>
<feature type="domain" description="Insertion element IS150 protein InsJ-like helix-turn-helix" evidence="3">
    <location>
        <begin position="320"/>
        <end position="345"/>
    </location>
</feature>
<comment type="caution">
    <text evidence="4">The sequence shown here is derived from an EMBL/GenBank/DDBJ whole genome shotgun (WGS) entry which is preliminary data.</text>
</comment>
<protein>
    <recommendedName>
        <fullName evidence="6">Integrase catalytic domain-containing protein</fullName>
    </recommendedName>
</protein>
<evidence type="ECO:0000259" key="3">
    <source>
        <dbReference type="Pfam" id="PF13518"/>
    </source>
</evidence>
<dbReference type="OrthoDB" id="5287589at2"/>
<feature type="region of interest" description="Disordered" evidence="1">
    <location>
        <begin position="294"/>
        <end position="317"/>
    </location>
</feature>
<dbReference type="InterPro" id="IPR015378">
    <property type="entry name" value="Transposase-like_Mu_C"/>
</dbReference>
<dbReference type="Pfam" id="PF09299">
    <property type="entry name" value="Mu-transpos_C"/>
    <property type="match status" value="1"/>
</dbReference>
<evidence type="ECO:0000256" key="1">
    <source>
        <dbReference type="SAM" id="MobiDB-lite"/>
    </source>
</evidence>
<evidence type="ECO:0000259" key="2">
    <source>
        <dbReference type="Pfam" id="PF09299"/>
    </source>
</evidence>
<feature type="domain" description="Transposase-like Mu C-terminal" evidence="2">
    <location>
        <begin position="703"/>
        <end position="758"/>
    </location>
</feature>
<dbReference type="SUPFAM" id="SSF53098">
    <property type="entry name" value="Ribonuclease H-like"/>
    <property type="match status" value="1"/>
</dbReference>
<gene>
    <name evidence="4" type="ORF">COO20_13415</name>
</gene>
<dbReference type="GO" id="GO:0003676">
    <property type="term" value="F:nucleic acid binding"/>
    <property type="evidence" value="ECO:0007669"/>
    <property type="project" value="InterPro"/>
</dbReference>
<dbReference type="AlphaFoldDB" id="A0A2N3KST0"/>
<evidence type="ECO:0000313" key="4">
    <source>
        <dbReference type="EMBL" id="PKR53533.1"/>
    </source>
</evidence>
<dbReference type="InterPro" id="IPR036397">
    <property type="entry name" value="RNaseH_sf"/>
</dbReference>